<gene>
    <name evidence="1" type="ORF">SELSPUOL_02475</name>
</gene>
<name>C9LYB6_SELS3</name>
<protein>
    <submittedName>
        <fullName evidence="1">Uncharacterized protein</fullName>
    </submittedName>
</protein>
<evidence type="ECO:0000313" key="1">
    <source>
        <dbReference type="EMBL" id="EEX76146.1"/>
    </source>
</evidence>
<proteinExistence type="predicted"/>
<dbReference type="EMBL" id="ACKP02000051">
    <property type="protein sequence ID" value="EEX76146.1"/>
    <property type="molecule type" value="Genomic_DNA"/>
</dbReference>
<evidence type="ECO:0000313" key="2">
    <source>
        <dbReference type="Proteomes" id="UP000003505"/>
    </source>
</evidence>
<dbReference type="Proteomes" id="UP000003505">
    <property type="component" value="Unassembled WGS sequence"/>
</dbReference>
<reference evidence="1 2" key="1">
    <citation type="submission" date="2009-09" db="EMBL/GenBank/DDBJ databases">
        <authorList>
            <person name="Weinstock G."/>
            <person name="Sodergren E."/>
            <person name="Clifton S."/>
            <person name="Fulton L."/>
            <person name="Fulton B."/>
            <person name="Courtney L."/>
            <person name="Fronick C."/>
            <person name="Harrison M."/>
            <person name="Strong C."/>
            <person name="Farmer C."/>
            <person name="Delahaunty K."/>
            <person name="Markovic C."/>
            <person name="Hall O."/>
            <person name="Minx P."/>
            <person name="Tomlinson C."/>
            <person name="Mitreva M."/>
            <person name="Nelson J."/>
            <person name="Hou S."/>
            <person name="Wollam A."/>
            <person name="Pepin K.H."/>
            <person name="Johnson M."/>
            <person name="Bhonagiri V."/>
            <person name="Nash W.E."/>
            <person name="Warren W."/>
            <person name="Chinwalla A."/>
            <person name="Mardis E.R."/>
            <person name="Wilson R.K."/>
        </authorList>
    </citation>
    <scope>NUCLEOTIDE SEQUENCE [LARGE SCALE GENOMIC DNA]</scope>
    <source>
        <strain evidence="2">ATCC 35185 / DSM 20758 / VPI D19B-28</strain>
    </source>
</reference>
<organism evidence="1 2">
    <name type="scientific">Selenomonas sputigena (strain ATCC 35185 / DSM 20758 / CCUG 44933 / VPI D19B-28)</name>
    <dbReference type="NCBI Taxonomy" id="546271"/>
    <lineage>
        <taxon>Bacteria</taxon>
        <taxon>Bacillati</taxon>
        <taxon>Bacillota</taxon>
        <taxon>Negativicutes</taxon>
        <taxon>Selenomonadales</taxon>
        <taxon>Selenomonadaceae</taxon>
        <taxon>Selenomonas</taxon>
    </lineage>
</organism>
<accession>C9LYB6</accession>
<sequence length="61" mass="7220">MIFYLNTADSGYSYHVCEYSTYIVKIQSENEICSFLKKDSLFIRPYMQQVHAIRKECSVDI</sequence>
<dbReference type="AlphaFoldDB" id="C9LYB6"/>
<comment type="caution">
    <text evidence="1">The sequence shown here is derived from an EMBL/GenBank/DDBJ whole genome shotgun (WGS) entry which is preliminary data.</text>
</comment>